<proteinExistence type="predicted"/>
<dbReference type="Proteomes" id="UP000002212">
    <property type="component" value="Chromosome"/>
</dbReference>
<dbReference type="AlphaFoldDB" id="C1ASP3"/>
<evidence type="ECO:0000313" key="1">
    <source>
        <dbReference type="EMBL" id="BAH48492.1"/>
    </source>
</evidence>
<dbReference type="PATRIC" id="fig|632772.20.peg.284"/>
<dbReference type="STRING" id="632772.ROP_02450"/>
<protein>
    <submittedName>
        <fullName evidence="1">Uncharacterized protein</fullName>
    </submittedName>
</protein>
<sequence length="89" mass="9934">MRSSQRARTKLTRVDTGEHHLFMNSAEEARQILQVTTRLITKFPAVPRESVEAAVQDAVVQFEGGRIRDFVPLLIERTATANLVSSVNA</sequence>
<dbReference type="HOGENOM" id="CLU_189204_0_1_11"/>
<accession>C1ASP3</accession>
<dbReference type="Gene3D" id="1.10.8.1060">
    <property type="entry name" value="Corynebacterium glutamicum thioredoxin-dependent arsenate reductase, N-terminal domain"/>
    <property type="match status" value="1"/>
</dbReference>
<reference evidence="1 2" key="1">
    <citation type="submission" date="2009-03" db="EMBL/GenBank/DDBJ databases">
        <title>Comparison of the complete genome sequences of Rhodococcus erythropolis PR4 and Rhodococcus opacus B4.</title>
        <authorList>
            <person name="Takarada H."/>
            <person name="Sekine M."/>
            <person name="Hosoyama A."/>
            <person name="Yamada R."/>
            <person name="Fujisawa T."/>
            <person name="Omata S."/>
            <person name="Shimizu A."/>
            <person name="Tsukatani N."/>
            <person name="Tanikawa S."/>
            <person name="Fujita N."/>
            <person name="Harayama S."/>
        </authorList>
    </citation>
    <scope>NUCLEOTIDE SEQUENCE [LARGE SCALE GENOMIC DNA]</scope>
    <source>
        <strain evidence="1 2">B4</strain>
    </source>
</reference>
<dbReference type="KEGG" id="rop:ROP_02450"/>
<evidence type="ECO:0000313" key="2">
    <source>
        <dbReference type="Proteomes" id="UP000002212"/>
    </source>
</evidence>
<name>C1ASP3_RHOOB</name>
<organism evidence="1 2">
    <name type="scientific">Rhodococcus opacus (strain B4)</name>
    <dbReference type="NCBI Taxonomy" id="632772"/>
    <lineage>
        <taxon>Bacteria</taxon>
        <taxon>Bacillati</taxon>
        <taxon>Actinomycetota</taxon>
        <taxon>Actinomycetes</taxon>
        <taxon>Mycobacteriales</taxon>
        <taxon>Nocardiaceae</taxon>
        <taxon>Rhodococcus</taxon>
    </lineage>
</organism>
<dbReference type="EMBL" id="AP011115">
    <property type="protein sequence ID" value="BAH48492.1"/>
    <property type="molecule type" value="Genomic_DNA"/>
</dbReference>
<gene>
    <name evidence="1" type="ordered locus">ROP_02450</name>
</gene>
<dbReference type="NCBIfam" id="NF046112">
    <property type="entry name" value="MSMEG_6209_Nter"/>
    <property type="match status" value="1"/>
</dbReference>